<evidence type="ECO:0000313" key="6">
    <source>
        <dbReference type="EMBL" id="MCP3427247.1"/>
    </source>
</evidence>
<evidence type="ECO:0000256" key="3">
    <source>
        <dbReference type="SAM" id="MobiDB-lite"/>
    </source>
</evidence>
<dbReference type="InterPro" id="IPR006311">
    <property type="entry name" value="TAT_signal"/>
</dbReference>
<dbReference type="GO" id="GO:0005576">
    <property type="term" value="C:extracellular region"/>
    <property type="evidence" value="ECO:0007669"/>
    <property type="project" value="UniProtKB-SubCell"/>
</dbReference>
<comment type="caution">
    <text evidence="6">The sequence shown here is derived from an EMBL/GenBank/DDBJ whole genome shotgun (WGS) entry which is preliminary data.</text>
</comment>
<feature type="compositionally biased region" description="Pro residues" evidence="3">
    <location>
        <begin position="42"/>
        <end position="52"/>
    </location>
</feature>
<proteinExistence type="predicted"/>
<evidence type="ECO:0000259" key="5">
    <source>
        <dbReference type="Pfam" id="PF01522"/>
    </source>
</evidence>
<dbReference type="AlphaFoldDB" id="A0A9X2HIR0"/>
<dbReference type="Proteomes" id="UP001139502">
    <property type="component" value="Unassembled WGS sequence"/>
</dbReference>
<evidence type="ECO:0000256" key="4">
    <source>
        <dbReference type="SAM" id="SignalP"/>
    </source>
</evidence>
<accession>A0A9X2HIR0</accession>
<dbReference type="GO" id="GO:0016810">
    <property type="term" value="F:hydrolase activity, acting on carbon-nitrogen (but not peptide) bonds"/>
    <property type="evidence" value="ECO:0007669"/>
    <property type="project" value="InterPro"/>
</dbReference>
<keyword evidence="2 4" id="KW-0732">Signal</keyword>
<dbReference type="PROSITE" id="PS51318">
    <property type="entry name" value="TAT"/>
    <property type="match status" value="1"/>
</dbReference>
<dbReference type="InterPro" id="IPR011330">
    <property type="entry name" value="Glyco_hydro/deAcase_b/a-brl"/>
</dbReference>
<evidence type="ECO:0000256" key="1">
    <source>
        <dbReference type="ARBA" id="ARBA00004613"/>
    </source>
</evidence>
<evidence type="ECO:0000256" key="2">
    <source>
        <dbReference type="ARBA" id="ARBA00022729"/>
    </source>
</evidence>
<dbReference type="GO" id="GO:0005975">
    <property type="term" value="P:carbohydrate metabolic process"/>
    <property type="evidence" value="ECO:0007669"/>
    <property type="project" value="InterPro"/>
</dbReference>
<dbReference type="Gene3D" id="3.20.20.370">
    <property type="entry name" value="Glycoside hydrolase/deacetylase"/>
    <property type="match status" value="1"/>
</dbReference>
<feature type="region of interest" description="Disordered" evidence="3">
    <location>
        <begin position="25"/>
        <end position="56"/>
    </location>
</feature>
<reference evidence="6" key="1">
    <citation type="submission" date="2022-06" db="EMBL/GenBank/DDBJ databases">
        <title>Rothia sp. isolated from sandalwood seedling.</title>
        <authorList>
            <person name="Tuikhar N."/>
            <person name="Kirdat K."/>
            <person name="Thorat V."/>
            <person name="Swetha P."/>
            <person name="Padma S."/>
            <person name="Sundararaj R."/>
            <person name="Yadav A."/>
        </authorList>
    </citation>
    <scope>NUCLEOTIDE SEQUENCE</scope>
    <source>
        <strain evidence="6">AR01</strain>
    </source>
</reference>
<sequence length="394" mass="43129">MPLSRRTILLSSSAGLGAVLLGACSSQQEETGSTTAESPTPEATPTPTPEPTPTYEMTVWEDNTTVPHLFFHSLVVDTDRAFDGDEDAAGYLDYMATMDEFETFLQHVYDRGYVLVSPHDIYDVAPGGAVVSKPLEVPVGKTPLVLSFDDLSYYEYMEGDGFADNVALDDDDQVTTTYTDAAGKTEQGEFDYVPVLDRFVADHPDFSPHGRKGVIAMTGYNGVLGYRTSDLGYRDENPDLEQDKQTATEVADAMKADGWEFSCHTWGHLNCTEMPVGTLQEDMGKWKAEVEPIIGKTDLLIYPFGADIAGPEPYTDANPKFAFFKAEGFNSFFNVDASTPAWNQYGDRYLRQARINVDGISLKAAIEGKNDVLHGFFDPHAVVDPARPASIAGS</sequence>
<evidence type="ECO:0000313" key="7">
    <source>
        <dbReference type="Proteomes" id="UP001139502"/>
    </source>
</evidence>
<keyword evidence="7" id="KW-1185">Reference proteome</keyword>
<feature type="signal peptide" evidence="4">
    <location>
        <begin position="1"/>
        <end position="28"/>
    </location>
</feature>
<dbReference type="InterPro" id="IPR051398">
    <property type="entry name" value="Polysacch_Deacetylase"/>
</dbReference>
<feature type="chain" id="PRO_5040803791" evidence="4">
    <location>
        <begin position="29"/>
        <end position="394"/>
    </location>
</feature>
<dbReference type="InterPro" id="IPR002509">
    <property type="entry name" value="NODB_dom"/>
</dbReference>
<name>A0A9X2HIR0_9MICC</name>
<comment type="subcellular location">
    <subcellularLocation>
        <location evidence="1">Secreted</location>
    </subcellularLocation>
</comment>
<organism evidence="6 7">
    <name type="scientific">Rothia santali</name>
    <dbReference type="NCBI Taxonomy" id="2949643"/>
    <lineage>
        <taxon>Bacteria</taxon>
        <taxon>Bacillati</taxon>
        <taxon>Actinomycetota</taxon>
        <taxon>Actinomycetes</taxon>
        <taxon>Micrococcales</taxon>
        <taxon>Micrococcaceae</taxon>
        <taxon>Rothia</taxon>
    </lineage>
</organism>
<dbReference type="SUPFAM" id="SSF88713">
    <property type="entry name" value="Glycoside hydrolase/deacetylase"/>
    <property type="match status" value="1"/>
</dbReference>
<dbReference type="Pfam" id="PF01522">
    <property type="entry name" value="Polysacc_deac_1"/>
    <property type="match status" value="1"/>
</dbReference>
<dbReference type="PANTHER" id="PTHR34216">
    <property type="match status" value="1"/>
</dbReference>
<feature type="domain" description="NodB homology" evidence="5">
    <location>
        <begin position="246"/>
        <end position="306"/>
    </location>
</feature>
<dbReference type="PANTHER" id="PTHR34216:SF3">
    <property type="entry name" value="POLY-BETA-1,6-N-ACETYL-D-GLUCOSAMINE N-DEACETYLASE"/>
    <property type="match status" value="1"/>
</dbReference>
<gene>
    <name evidence="6" type="ORF">NBM05_14845</name>
</gene>
<protein>
    <submittedName>
        <fullName evidence="6">Polysaccharide deacetylase family protein</fullName>
    </submittedName>
</protein>
<dbReference type="EMBL" id="JANAFB010000066">
    <property type="protein sequence ID" value="MCP3427247.1"/>
    <property type="molecule type" value="Genomic_DNA"/>
</dbReference>
<dbReference type="PROSITE" id="PS51257">
    <property type="entry name" value="PROKAR_LIPOPROTEIN"/>
    <property type="match status" value="1"/>
</dbReference>